<dbReference type="RefSeq" id="WP_163459858.1">
    <property type="nucleotide sequence ID" value="NZ_JAAGOH010000049.1"/>
</dbReference>
<dbReference type="EMBL" id="JAAGOH010000049">
    <property type="protein sequence ID" value="NDY93832.1"/>
    <property type="molecule type" value="Genomic_DNA"/>
</dbReference>
<gene>
    <name evidence="1" type="ORF">G3A44_21815</name>
</gene>
<sequence>MSDTCSVQLSVPQARWPALAQALAGWVLSTQCTVAAAEPPTAAHLLQLLQALAADPQASACLTLRFAVDDVLCAFQAAHPIQAPGLGRDEVAVGCIWLSVRSGAEGAGAAGVSSTPEGGAALAWRLDFAALSGALSVLLRESPEVRAGFAALGQLA</sequence>
<accession>A0A7C9PKU8</accession>
<evidence type="ECO:0000313" key="1">
    <source>
        <dbReference type="EMBL" id="NDY93832.1"/>
    </source>
</evidence>
<comment type="caution">
    <text evidence="1">The sequence shown here is derived from an EMBL/GenBank/DDBJ whole genome shotgun (WGS) entry which is preliminary data.</text>
</comment>
<name>A0A7C9PKU8_9BURK</name>
<protein>
    <submittedName>
        <fullName evidence="1">Uncharacterized protein</fullName>
    </submittedName>
</protein>
<keyword evidence="2" id="KW-1185">Reference proteome</keyword>
<organism evidence="1 2">
    <name type="scientific">Ideonella livida</name>
    <dbReference type="NCBI Taxonomy" id="2707176"/>
    <lineage>
        <taxon>Bacteria</taxon>
        <taxon>Pseudomonadati</taxon>
        <taxon>Pseudomonadota</taxon>
        <taxon>Betaproteobacteria</taxon>
        <taxon>Burkholderiales</taxon>
        <taxon>Sphaerotilaceae</taxon>
        <taxon>Ideonella</taxon>
    </lineage>
</organism>
<dbReference type="AlphaFoldDB" id="A0A7C9PKU8"/>
<proteinExistence type="predicted"/>
<reference evidence="1 2" key="1">
    <citation type="submission" date="2020-02" db="EMBL/GenBank/DDBJ databases">
        <title>Ideonella bacterium strain TBM-1.</title>
        <authorList>
            <person name="Chen W.-M."/>
        </authorList>
    </citation>
    <scope>NUCLEOTIDE SEQUENCE [LARGE SCALE GENOMIC DNA]</scope>
    <source>
        <strain evidence="1 2">TBM-1</strain>
    </source>
</reference>
<evidence type="ECO:0000313" key="2">
    <source>
        <dbReference type="Proteomes" id="UP000484255"/>
    </source>
</evidence>
<dbReference type="Proteomes" id="UP000484255">
    <property type="component" value="Unassembled WGS sequence"/>
</dbReference>